<dbReference type="Proteomes" id="UP000266673">
    <property type="component" value="Unassembled WGS sequence"/>
</dbReference>
<accession>A0A397UC49</accession>
<name>A0A397UC49_9GLOM</name>
<dbReference type="OrthoDB" id="2446052at2759"/>
<evidence type="ECO:0000313" key="3">
    <source>
        <dbReference type="Proteomes" id="UP000266673"/>
    </source>
</evidence>
<keyword evidence="1" id="KW-0472">Membrane</keyword>
<keyword evidence="1" id="KW-1133">Transmembrane helix</keyword>
<evidence type="ECO:0000313" key="2">
    <source>
        <dbReference type="EMBL" id="RIB04923.1"/>
    </source>
</evidence>
<keyword evidence="3" id="KW-1185">Reference proteome</keyword>
<reference evidence="2 3" key="1">
    <citation type="submission" date="2018-06" db="EMBL/GenBank/DDBJ databases">
        <title>Comparative genomics reveals the genomic features of Rhizophagus irregularis, R. cerebriforme, R. diaphanum and Gigaspora rosea, and their symbiotic lifestyle signature.</title>
        <authorList>
            <person name="Morin E."/>
            <person name="San Clemente H."/>
            <person name="Chen E.C.H."/>
            <person name="De La Providencia I."/>
            <person name="Hainaut M."/>
            <person name="Kuo A."/>
            <person name="Kohler A."/>
            <person name="Murat C."/>
            <person name="Tang N."/>
            <person name="Roy S."/>
            <person name="Loubradou J."/>
            <person name="Henrissat B."/>
            <person name="Grigoriev I.V."/>
            <person name="Corradi N."/>
            <person name="Roux C."/>
            <person name="Martin F.M."/>
        </authorList>
    </citation>
    <scope>NUCLEOTIDE SEQUENCE [LARGE SCALE GENOMIC DNA]</scope>
    <source>
        <strain evidence="2 3">DAOM 194757</strain>
    </source>
</reference>
<comment type="caution">
    <text evidence="2">The sequence shown here is derived from an EMBL/GenBank/DDBJ whole genome shotgun (WGS) entry which is preliminary data.</text>
</comment>
<dbReference type="EMBL" id="QKWP01002086">
    <property type="protein sequence ID" value="RIB04923.1"/>
    <property type="molecule type" value="Genomic_DNA"/>
</dbReference>
<proteinExistence type="predicted"/>
<feature type="transmembrane region" description="Helical" evidence="1">
    <location>
        <begin position="353"/>
        <end position="373"/>
    </location>
</feature>
<dbReference type="AlphaFoldDB" id="A0A397UC49"/>
<evidence type="ECO:0000256" key="1">
    <source>
        <dbReference type="SAM" id="Phobius"/>
    </source>
</evidence>
<gene>
    <name evidence="2" type="ORF">C2G38_640874</name>
</gene>
<protein>
    <submittedName>
        <fullName evidence="2">Uncharacterized protein</fullName>
    </submittedName>
</protein>
<keyword evidence="1" id="KW-0812">Transmembrane</keyword>
<organism evidence="2 3">
    <name type="scientific">Gigaspora rosea</name>
    <dbReference type="NCBI Taxonomy" id="44941"/>
    <lineage>
        <taxon>Eukaryota</taxon>
        <taxon>Fungi</taxon>
        <taxon>Fungi incertae sedis</taxon>
        <taxon>Mucoromycota</taxon>
        <taxon>Glomeromycotina</taxon>
        <taxon>Glomeromycetes</taxon>
        <taxon>Diversisporales</taxon>
        <taxon>Gigasporaceae</taxon>
        <taxon>Gigaspora</taxon>
    </lineage>
</organism>
<sequence length="399" mass="45851">MEHTTSWKAKMTSLSDLIFDFTEYNNTDKNIYYNILYYNASSSPFKQLNSFILTNYFSVNAVTLNHTFLLGSPKTADNISWSLLIISLLNSNDYSYDNVFINKTIPSINDSVNSSTIFLNITFNYPVALSAPTSCITIYKASDNSIRQRVSTTMHNFINISPDGLSLIIKVIRSTFNEYDKYYFVSMDNNFVKGAEWSEPLRGIHDGIWILKTDMPKNRKSISDKAIVGLVRLTQEASKKLLAFKNNKSAYIAYIDSLLNDIAQKVPINRSRLSFNNRVQIFQDQIYIPIRIGAANNKNKNEKTAAELASDLAYMIRFKNITTISFGVADDLDQSYDVKLPGFIQNKWNEYKAQMIVVIMVEIMVFVIFRLLFHILSYKLESNWFEIINSAIYTWINHS</sequence>